<evidence type="ECO:0000313" key="11">
    <source>
        <dbReference type="Proteomes" id="UP000672934"/>
    </source>
</evidence>
<feature type="domain" description="PBP" evidence="9">
    <location>
        <begin position="26"/>
        <end position="313"/>
    </location>
</feature>
<dbReference type="Gene3D" id="3.40.190.10">
    <property type="entry name" value="Periplasmic binding protein-like II"/>
    <property type="match status" value="2"/>
</dbReference>
<evidence type="ECO:0000259" key="9">
    <source>
        <dbReference type="Pfam" id="PF12849"/>
    </source>
</evidence>
<comment type="similarity">
    <text evidence="2 7">Belongs to the PstS family.</text>
</comment>
<dbReference type="PANTHER" id="PTHR42996">
    <property type="entry name" value="PHOSPHATE-BINDING PROTEIN PSTS"/>
    <property type="match status" value="1"/>
</dbReference>
<keyword evidence="6 7" id="KW-0592">Phosphate transport</keyword>
<comment type="caution">
    <text evidence="10">The sequence shown here is derived from an EMBL/GenBank/DDBJ whole genome shotgun (WGS) entry which is preliminary data.</text>
</comment>
<proteinExistence type="inferred from homology"/>
<keyword evidence="5 7" id="KW-0813">Transport</keyword>
<organism evidence="10 11">
    <name type="scientific">Cupriavidus yeoncheonensis</name>
    <dbReference type="NCBI Taxonomy" id="1462994"/>
    <lineage>
        <taxon>Bacteria</taxon>
        <taxon>Pseudomonadati</taxon>
        <taxon>Pseudomonadota</taxon>
        <taxon>Betaproteobacteria</taxon>
        <taxon>Burkholderiales</taxon>
        <taxon>Burkholderiaceae</taxon>
        <taxon>Cupriavidus</taxon>
    </lineage>
</organism>
<evidence type="ECO:0000256" key="5">
    <source>
        <dbReference type="ARBA" id="ARBA00022448"/>
    </source>
</evidence>
<gene>
    <name evidence="10" type="primary">pstS_1</name>
    <name evidence="10" type="ORF">LMG31506_03435</name>
</gene>
<keyword evidence="8" id="KW-0732">Signal</keyword>
<evidence type="ECO:0000256" key="4">
    <source>
        <dbReference type="ARBA" id="ARBA00021889"/>
    </source>
</evidence>
<comment type="function">
    <text evidence="1 7">Part of the ABC transporter complex PstSACB involved in phosphate import.</text>
</comment>
<dbReference type="GO" id="GO:0035435">
    <property type="term" value="P:phosphate ion transmembrane transport"/>
    <property type="evidence" value="ECO:0007669"/>
    <property type="project" value="InterPro"/>
</dbReference>
<dbReference type="PANTHER" id="PTHR42996:SF1">
    <property type="entry name" value="PHOSPHATE-BINDING PROTEIN PSTS"/>
    <property type="match status" value="1"/>
</dbReference>
<dbReference type="PIRSF" id="PIRSF002756">
    <property type="entry name" value="PstS"/>
    <property type="match status" value="1"/>
</dbReference>
<dbReference type="SUPFAM" id="SSF53850">
    <property type="entry name" value="Periplasmic binding protein-like II"/>
    <property type="match status" value="1"/>
</dbReference>
<evidence type="ECO:0000256" key="1">
    <source>
        <dbReference type="ARBA" id="ARBA00002841"/>
    </source>
</evidence>
<dbReference type="NCBIfam" id="TIGR00975">
    <property type="entry name" value="3a0107s03"/>
    <property type="match status" value="1"/>
</dbReference>
<reference evidence="10" key="1">
    <citation type="submission" date="2021-03" db="EMBL/GenBank/DDBJ databases">
        <authorList>
            <person name="Peeters C."/>
        </authorList>
    </citation>
    <scope>NUCLEOTIDE SEQUENCE</scope>
    <source>
        <strain evidence="10">LMG 31506</strain>
    </source>
</reference>
<dbReference type="Pfam" id="PF12849">
    <property type="entry name" value="PBP_like_2"/>
    <property type="match status" value="1"/>
</dbReference>
<dbReference type="InterPro" id="IPR050962">
    <property type="entry name" value="Phosphate-bind_PstS"/>
</dbReference>
<dbReference type="AlphaFoldDB" id="A0A916IYD6"/>
<feature type="chain" id="PRO_5037735231" description="Phosphate-binding protein PstS" evidence="8">
    <location>
        <begin position="32"/>
        <end position="358"/>
    </location>
</feature>
<dbReference type="InterPro" id="IPR024370">
    <property type="entry name" value="PBP_domain"/>
</dbReference>
<keyword evidence="11" id="KW-1185">Reference proteome</keyword>
<evidence type="ECO:0000313" key="10">
    <source>
        <dbReference type="EMBL" id="CAG2146696.1"/>
    </source>
</evidence>
<evidence type="ECO:0000256" key="3">
    <source>
        <dbReference type="ARBA" id="ARBA00011529"/>
    </source>
</evidence>
<evidence type="ECO:0000256" key="8">
    <source>
        <dbReference type="SAM" id="SignalP"/>
    </source>
</evidence>
<accession>A0A916IYD6</accession>
<dbReference type="InterPro" id="IPR005673">
    <property type="entry name" value="ABC_phos-bd_PstS"/>
</dbReference>
<evidence type="ECO:0000256" key="2">
    <source>
        <dbReference type="ARBA" id="ARBA00008725"/>
    </source>
</evidence>
<feature type="signal peptide" evidence="8">
    <location>
        <begin position="1"/>
        <end position="31"/>
    </location>
</feature>
<dbReference type="CDD" id="cd13565">
    <property type="entry name" value="PBP2_PstS"/>
    <property type="match status" value="1"/>
</dbReference>
<dbReference type="GO" id="GO:0043190">
    <property type="term" value="C:ATP-binding cassette (ABC) transporter complex"/>
    <property type="evidence" value="ECO:0007669"/>
    <property type="project" value="InterPro"/>
</dbReference>
<sequence length="358" mass="37796">MVRARLFGIVRSCLATACAAFLLAPATGARAAEVTGAGSTFVYPVMAKWAATYYTKTGKAINYQAIGSGSGIQQVKSGMVTFGATDMPLRPEELQAAGLAQFPLVVGGVVPVVNLDGIGAGQVRLTGALLAGIFQGKIVNWNDPTIAQVNPGIAFPDQKIVVVHRSDRSGTTFNWTDYLSKVSNDWKSSVGSGTTVKWPAGVGANGNEGVSLYIRSVKGAIGYVELSYALQRKLPYTALQNQAGAYVQPTRDTFSAAVASASWMPQQDFYQVVTNAPGANAWPIAGVVFVLMPRAPNGNGGTKDALAFFRWALREGQADAAIEHYVALPPTLIDQVEAYWGQSFKQGTSPAVRSVGEP</sequence>
<dbReference type="GO" id="GO:0042301">
    <property type="term" value="F:phosphate ion binding"/>
    <property type="evidence" value="ECO:0007669"/>
    <property type="project" value="InterPro"/>
</dbReference>
<evidence type="ECO:0000256" key="6">
    <source>
        <dbReference type="ARBA" id="ARBA00022592"/>
    </source>
</evidence>
<name>A0A916IYD6_9BURK</name>
<comment type="subunit">
    <text evidence="3 7">The complex is composed of two ATP-binding proteins (PstB), two transmembrane proteins (PstC and PstA) and a solute-binding protein (PstS).</text>
</comment>
<evidence type="ECO:0000256" key="7">
    <source>
        <dbReference type="PIRNR" id="PIRNR002756"/>
    </source>
</evidence>
<dbReference type="EMBL" id="CAJPUY010000012">
    <property type="protein sequence ID" value="CAG2146696.1"/>
    <property type="molecule type" value="Genomic_DNA"/>
</dbReference>
<protein>
    <recommendedName>
        <fullName evidence="4 7">Phosphate-binding protein PstS</fullName>
    </recommendedName>
</protein>
<dbReference type="Proteomes" id="UP000672934">
    <property type="component" value="Unassembled WGS sequence"/>
</dbReference>